<comment type="caution">
    <text evidence="1">The sequence shown here is derived from an EMBL/GenBank/DDBJ whole genome shotgun (WGS) entry which is preliminary data.</text>
</comment>
<reference evidence="1 2" key="1">
    <citation type="journal article" date="2018" name="Sci. Data">
        <title>The draft genome sequence of cork oak.</title>
        <authorList>
            <person name="Ramos A.M."/>
            <person name="Usie A."/>
            <person name="Barbosa P."/>
            <person name="Barros P.M."/>
            <person name="Capote T."/>
            <person name="Chaves I."/>
            <person name="Simoes F."/>
            <person name="Abreu I."/>
            <person name="Carrasquinho I."/>
            <person name="Faro C."/>
            <person name="Guimaraes J.B."/>
            <person name="Mendonca D."/>
            <person name="Nobrega F."/>
            <person name="Rodrigues L."/>
            <person name="Saibo N.J.M."/>
            <person name="Varela M.C."/>
            <person name="Egas C."/>
            <person name="Matos J."/>
            <person name="Miguel C.M."/>
            <person name="Oliveira M.M."/>
            <person name="Ricardo C.P."/>
            <person name="Goncalves S."/>
        </authorList>
    </citation>
    <scope>NUCLEOTIDE SEQUENCE [LARGE SCALE GENOMIC DNA]</scope>
    <source>
        <strain evidence="2">cv. HL8</strain>
    </source>
</reference>
<protein>
    <submittedName>
        <fullName evidence="1">Receptor-like protein kinase feronia</fullName>
    </submittedName>
</protein>
<dbReference type="GO" id="GO:0016301">
    <property type="term" value="F:kinase activity"/>
    <property type="evidence" value="ECO:0007669"/>
    <property type="project" value="UniProtKB-KW"/>
</dbReference>
<keyword evidence="2" id="KW-1185">Reference proteome</keyword>
<dbReference type="EMBL" id="PKMF04000143">
    <property type="protein sequence ID" value="KAK7847320.1"/>
    <property type="molecule type" value="Genomic_DNA"/>
</dbReference>
<gene>
    <name evidence="1" type="primary">FER_0</name>
    <name evidence="1" type="ORF">CFP56_006723</name>
</gene>
<evidence type="ECO:0000313" key="1">
    <source>
        <dbReference type="EMBL" id="KAK7847320.1"/>
    </source>
</evidence>
<organism evidence="1 2">
    <name type="scientific">Quercus suber</name>
    <name type="common">Cork oak</name>
    <dbReference type="NCBI Taxonomy" id="58331"/>
    <lineage>
        <taxon>Eukaryota</taxon>
        <taxon>Viridiplantae</taxon>
        <taxon>Streptophyta</taxon>
        <taxon>Embryophyta</taxon>
        <taxon>Tracheophyta</taxon>
        <taxon>Spermatophyta</taxon>
        <taxon>Magnoliopsida</taxon>
        <taxon>eudicotyledons</taxon>
        <taxon>Gunneridae</taxon>
        <taxon>Pentapetalae</taxon>
        <taxon>rosids</taxon>
        <taxon>fabids</taxon>
        <taxon>Fagales</taxon>
        <taxon>Fagaceae</taxon>
        <taxon>Quercus</taxon>
    </lineage>
</organism>
<evidence type="ECO:0000313" key="2">
    <source>
        <dbReference type="Proteomes" id="UP000237347"/>
    </source>
</evidence>
<sequence length="85" mass="9472">MPDIYSSTDGTLMIVGQNAPFYIDNSTALENVYQLNMGGNDISPSHDTKVFELLQLLHMTYSSTTTKHGPDNLVLRADIMTQIKH</sequence>
<proteinExistence type="predicted"/>
<name>A0AAW0L7Q3_QUESU</name>
<dbReference type="Proteomes" id="UP000237347">
    <property type="component" value="Unassembled WGS sequence"/>
</dbReference>
<accession>A0AAW0L7Q3</accession>
<dbReference type="AlphaFoldDB" id="A0AAW0L7Q3"/>